<dbReference type="AlphaFoldDB" id="A0AA36CG60"/>
<reference evidence="1" key="1">
    <citation type="submission" date="2023-06" db="EMBL/GenBank/DDBJ databases">
        <authorList>
            <person name="Delattre M."/>
        </authorList>
    </citation>
    <scope>NUCLEOTIDE SEQUENCE</scope>
    <source>
        <strain evidence="1">AF72</strain>
    </source>
</reference>
<evidence type="ECO:0000313" key="2">
    <source>
        <dbReference type="Proteomes" id="UP001177023"/>
    </source>
</evidence>
<proteinExistence type="predicted"/>
<dbReference type="Proteomes" id="UP001177023">
    <property type="component" value="Unassembled WGS sequence"/>
</dbReference>
<gene>
    <name evidence="1" type="ORF">MSPICULIGERA_LOCUS5987</name>
</gene>
<name>A0AA36CG60_9BILA</name>
<sequence>MRSSRPSLPILLFLGTFFNSAAPNSISNLVESVDPIDEGMDNYVITEFTPKAFIKSNSYMLNYTSCFQFRYELPIKRATLQAYTCHLSPGGGCTLDRFTHKDKEGCYALRPWKYHPDEFGFWFRLERRERNYGKRNTNRPARKTNRARRVRDSSEVLGRVILEGIRPCSETCTKGVSRYSITLN</sequence>
<evidence type="ECO:0000313" key="1">
    <source>
        <dbReference type="EMBL" id="CAJ0567434.1"/>
    </source>
</evidence>
<accession>A0AA36CG60</accession>
<dbReference type="EMBL" id="CATQJA010001493">
    <property type="protein sequence ID" value="CAJ0567434.1"/>
    <property type="molecule type" value="Genomic_DNA"/>
</dbReference>
<comment type="caution">
    <text evidence="1">The sequence shown here is derived from an EMBL/GenBank/DDBJ whole genome shotgun (WGS) entry which is preliminary data.</text>
</comment>
<protein>
    <submittedName>
        <fullName evidence="1">Uncharacterized protein</fullName>
    </submittedName>
</protein>
<organism evidence="1 2">
    <name type="scientific">Mesorhabditis spiculigera</name>
    <dbReference type="NCBI Taxonomy" id="96644"/>
    <lineage>
        <taxon>Eukaryota</taxon>
        <taxon>Metazoa</taxon>
        <taxon>Ecdysozoa</taxon>
        <taxon>Nematoda</taxon>
        <taxon>Chromadorea</taxon>
        <taxon>Rhabditida</taxon>
        <taxon>Rhabditina</taxon>
        <taxon>Rhabditomorpha</taxon>
        <taxon>Rhabditoidea</taxon>
        <taxon>Rhabditidae</taxon>
        <taxon>Mesorhabditinae</taxon>
        <taxon>Mesorhabditis</taxon>
    </lineage>
</organism>
<feature type="non-terminal residue" evidence="1">
    <location>
        <position position="184"/>
    </location>
</feature>
<keyword evidence="2" id="KW-1185">Reference proteome</keyword>